<evidence type="ECO:0000256" key="7">
    <source>
        <dbReference type="ARBA" id="ARBA00023136"/>
    </source>
</evidence>
<keyword evidence="2" id="KW-1003">Cell membrane</keyword>
<dbReference type="PANTHER" id="PTHR33908">
    <property type="entry name" value="MANNOSYLTRANSFERASE YKCB-RELATED"/>
    <property type="match status" value="1"/>
</dbReference>
<evidence type="ECO:0000256" key="1">
    <source>
        <dbReference type="ARBA" id="ARBA00004651"/>
    </source>
</evidence>
<dbReference type="InterPro" id="IPR050297">
    <property type="entry name" value="LipidA_mod_glycosyltrf_83"/>
</dbReference>
<feature type="transmembrane region" description="Helical" evidence="8">
    <location>
        <begin position="312"/>
        <end position="330"/>
    </location>
</feature>
<feature type="transmembrane region" description="Helical" evidence="8">
    <location>
        <begin position="228"/>
        <end position="248"/>
    </location>
</feature>
<dbReference type="RefSeq" id="WP_204391303.1">
    <property type="nucleotide sequence ID" value="NZ_JAFBBW010000001.1"/>
</dbReference>
<feature type="transmembrane region" description="Helical" evidence="8">
    <location>
        <begin position="269"/>
        <end position="292"/>
    </location>
</feature>
<evidence type="ECO:0000256" key="8">
    <source>
        <dbReference type="SAM" id="Phobius"/>
    </source>
</evidence>
<feature type="transmembrane region" description="Helical" evidence="8">
    <location>
        <begin position="342"/>
        <end position="366"/>
    </location>
</feature>
<comment type="caution">
    <text evidence="9">The sequence shown here is derived from an EMBL/GenBank/DDBJ whole genome shotgun (WGS) entry which is preliminary data.</text>
</comment>
<feature type="transmembrane region" description="Helical" evidence="8">
    <location>
        <begin position="386"/>
        <end position="407"/>
    </location>
</feature>
<reference evidence="10" key="1">
    <citation type="journal article" date="2019" name="Int. J. Syst. Evol. Microbiol.">
        <title>The Global Catalogue of Microorganisms (GCM) 10K type strain sequencing project: providing services to taxonomists for standard genome sequencing and annotation.</title>
        <authorList>
            <consortium name="The Broad Institute Genomics Platform"/>
            <consortium name="The Broad Institute Genome Sequencing Center for Infectious Disease"/>
            <person name="Wu L."/>
            <person name="Ma J."/>
        </authorList>
    </citation>
    <scope>NUCLEOTIDE SEQUENCE [LARGE SCALE GENOMIC DNA]</scope>
    <source>
        <strain evidence="10">CGMCC 1.12192</strain>
    </source>
</reference>
<evidence type="ECO:0000256" key="2">
    <source>
        <dbReference type="ARBA" id="ARBA00022475"/>
    </source>
</evidence>
<proteinExistence type="predicted"/>
<gene>
    <name evidence="9" type="ORF">ACFPER_05735</name>
</gene>
<sequence>MTSVRERGRGLAGAGLPPVSGASRRLGGTLPPVGLATRATVVGVAAAVIGYAGAGIPSYWGDEAASVLSAQRSWPSLGLVLGRIDAVHGLYYSLLHVWIRVFGAGEWSTRAPSAIAVGLLAAGTVVLAARWIDLRLAVPAGLAAAVLPRTTAMAIEARSYALAAAVAVWLTVLVVELARRRAAPAWWAAYGVGMALASTLFLYLVLLLPVHAAAVAAERVPRGTWRRFAVGAATALLLSLPILVAAYAERRQLDFLSRRDYATPKGVVVAQWFASPWVAIVAWALIGAGAIAVGAAARRVGVGADDASTTNALLPLLAWLVVPTAALLVLDRTVAPTYSPRYLSFCVPAVAMLAAAGLDAIVARAAGAVGAARGAGGVRARATARSRVAVTVIAAIAVAALLAPVYVHQRTEYAKDGGSDLREVAAYVSAHARGGDAVVFDRTTKPSRRPRLAMHLYPAAFVGLQDVALRTPYAERRSLWDRTWPVADLAAGVDAPTVWALELPSSPSAGAVPDDVAALEAYGYRVVDRQLIHRTVVYRLERG</sequence>
<keyword evidence="5 8" id="KW-0812">Transmembrane</keyword>
<accession>A0ABV9R389</accession>
<dbReference type="PANTHER" id="PTHR33908:SF3">
    <property type="entry name" value="UNDECAPRENYL PHOSPHATE-ALPHA-4-AMINO-4-DEOXY-L-ARABINOSE ARABINOSYL TRANSFERASE"/>
    <property type="match status" value="1"/>
</dbReference>
<keyword evidence="6 8" id="KW-1133">Transmembrane helix</keyword>
<organism evidence="9 10">
    <name type="scientific">Agromyces aurantiacus</name>
    <dbReference type="NCBI Taxonomy" id="165814"/>
    <lineage>
        <taxon>Bacteria</taxon>
        <taxon>Bacillati</taxon>
        <taxon>Actinomycetota</taxon>
        <taxon>Actinomycetes</taxon>
        <taxon>Micrococcales</taxon>
        <taxon>Microbacteriaceae</taxon>
        <taxon>Agromyces</taxon>
    </lineage>
</organism>
<feature type="transmembrane region" description="Helical" evidence="8">
    <location>
        <begin position="39"/>
        <end position="60"/>
    </location>
</feature>
<evidence type="ECO:0000256" key="6">
    <source>
        <dbReference type="ARBA" id="ARBA00022989"/>
    </source>
</evidence>
<comment type="subcellular location">
    <subcellularLocation>
        <location evidence="1">Cell membrane</location>
        <topology evidence="1">Multi-pass membrane protein</topology>
    </subcellularLocation>
</comment>
<evidence type="ECO:0000256" key="4">
    <source>
        <dbReference type="ARBA" id="ARBA00022679"/>
    </source>
</evidence>
<keyword evidence="3" id="KW-0328">Glycosyltransferase</keyword>
<evidence type="ECO:0000256" key="3">
    <source>
        <dbReference type="ARBA" id="ARBA00022676"/>
    </source>
</evidence>
<evidence type="ECO:0000256" key="5">
    <source>
        <dbReference type="ARBA" id="ARBA00022692"/>
    </source>
</evidence>
<keyword evidence="7 8" id="KW-0472">Membrane</keyword>
<evidence type="ECO:0000313" key="9">
    <source>
        <dbReference type="EMBL" id="MFC4828280.1"/>
    </source>
</evidence>
<dbReference type="Proteomes" id="UP001595960">
    <property type="component" value="Unassembled WGS sequence"/>
</dbReference>
<evidence type="ECO:0000313" key="10">
    <source>
        <dbReference type="Proteomes" id="UP001595960"/>
    </source>
</evidence>
<feature type="transmembrane region" description="Helical" evidence="8">
    <location>
        <begin position="111"/>
        <end position="132"/>
    </location>
</feature>
<name>A0ABV9R389_9MICO</name>
<protein>
    <submittedName>
        <fullName evidence="9">Glycosyltransferase family 39 protein</fullName>
    </submittedName>
</protein>
<keyword evidence="4" id="KW-0808">Transferase</keyword>
<dbReference type="EMBL" id="JBHSJC010000001">
    <property type="protein sequence ID" value="MFC4828280.1"/>
    <property type="molecule type" value="Genomic_DNA"/>
</dbReference>
<keyword evidence="10" id="KW-1185">Reference proteome</keyword>
<feature type="transmembrane region" description="Helical" evidence="8">
    <location>
        <begin position="157"/>
        <end position="175"/>
    </location>
</feature>
<feature type="transmembrane region" description="Helical" evidence="8">
    <location>
        <begin position="187"/>
        <end position="208"/>
    </location>
</feature>